<dbReference type="AlphaFoldDB" id="A0A4S8MZ45"/>
<keyword evidence="1" id="KW-1133">Transmembrane helix</keyword>
<dbReference type="Proteomes" id="UP000297245">
    <property type="component" value="Unassembled WGS sequence"/>
</dbReference>
<protein>
    <submittedName>
        <fullName evidence="2">Uncharacterized protein</fullName>
    </submittedName>
</protein>
<feature type="transmembrane region" description="Helical" evidence="1">
    <location>
        <begin position="15"/>
        <end position="37"/>
    </location>
</feature>
<reference evidence="2 3" key="1">
    <citation type="journal article" date="2019" name="Nat. Ecol. Evol.">
        <title>Megaphylogeny resolves global patterns of mushroom evolution.</title>
        <authorList>
            <person name="Varga T."/>
            <person name="Krizsan K."/>
            <person name="Foldi C."/>
            <person name="Dima B."/>
            <person name="Sanchez-Garcia M."/>
            <person name="Sanchez-Ramirez S."/>
            <person name="Szollosi G.J."/>
            <person name="Szarkandi J.G."/>
            <person name="Papp V."/>
            <person name="Albert L."/>
            <person name="Andreopoulos W."/>
            <person name="Angelini C."/>
            <person name="Antonin V."/>
            <person name="Barry K.W."/>
            <person name="Bougher N.L."/>
            <person name="Buchanan P."/>
            <person name="Buyck B."/>
            <person name="Bense V."/>
            <person name="Catcheside P."/>
            <person name="Chovatia M."/>
            <person name="Cooper J."/>
            <person name="Damon W."/>
            <person name="Desjardin D."/>
            <person name="Finy P."/>
            <person name="Geml J."/>
            <person name="Haridas S."/>
            <person name="Hughes K."/>
            <person name="Justo A."/>
            <person name="Karasinski D."/>
            <person name="Kautmanova I."/>
            <person name="Kiss B."/>
            <person name="Kocsube S."/>
            <person name="Kotiranta H."/>
            <person name="LaButti K.M."/>
            <person name="Lechner B.E."/>
            <person name="Liimatainen K."/>
            <person name="Lipzen A."/>
            <person name="Lukacs Z."/>
            <person name="Mihaltcheva S."/>
            <person name="Morgado L.N."/>
            <person name="Niskanen T."/>
            <person name="Noordeloos M.E."/>
            <person name="Ohm R.A."/>
            <person name="Ortiz-Santana B."/>
            <person name="Ovrebo C."/>
            <person name="Racz N."/>
            <person name="Riley R."/>
            <person name="Savchenko A."/>
            <person name="Shiryaev A."/>
            <person name="Soop K."/>
            <person name="Spirin V."/>
            <person name="Szebenyi C."/>
            <person name="Tomsovsky M."/>
            <person name="Tulloss R.E."/>
            <person name="Uehling J."/>
            <person name="Grigoriev I.V."/>
            <person name="Vagvolgyi C."/>
            <person name="Papp T."/>
            <person name="Martin F.M."/>
            <person name="Miettinen O."/>
            <person name="Hibbett D.S."/>
            <person name="Nagy L.G."/>
        </authorList>
    </citation>
    <scope>NUCLEOTIDE SEQUENCE [LARGE SCALE GENOMIC DNA]</scope>
    <source>
        <strain evidence="2 3">CBS 962.96</strain>
    </source>
</reference>
<sequence>MPSLLHIETLAADDVALFTLASLAGVLVVFGVVRALFLVARSTQQHPPTPQPILTATVQTTLNQTQVSQENISIHYSNTPSSISVQPSIESIRGASVDADSMESDTASLATTPSSVFHTFSSASLDTHATSMTSIAIPSVSSGSDDDDDDDDVEEFEDLEVVEYEVKRAQTRSIEVKRGVLLSCNSSAFVQTGVSVPKILDLPSVIISESVSSPKQLFSCGPDCDPTFLRPPRLCISMVTYPSDASLRSMASNDSVDLDQFPLPPNDTPSQFSIPVINVVEDETSNFEQVIIAMYEENIA</sequence>
<keyword evidence="3" id="KW-1185">Reference proteome</keyword>
<evidence type="ECO:0000313" key="2">
    <source>
        <dbReference type="EMBL" id="THV08595.1"/>
    </source>
</evidence>
<evidence type="ECO:0000256" key="1">
    <source>
        <dbReference type="SAM" id="Phobius"/>
    </source>
</evidence>
<accession>A0A4S8MZ45</accession>
<gene>
    <name evidence="2" type="ORF">K435DRAFT_847445</name>
</gene>
<proteinExistence type="predicted"/>
<keyword evidence="1" id="KW-0472">Membrane</keyword>
<evidence type="ECO:0000313" key="3">
    <source>
        <dbReference type="Proteomes" id="UP000297245"/>
    </source>
</evidence>
<keyword evidence="1" id="KW-0812">Transmembrane</keyword>
<name>A0A4S8MZ45_DENBC</name>
<dbReference type="EMBL" id="ML179035">
    <property type="protein sequence ID" value="THV08595.1"/>
    <property type="molecule type" value="Genomic_DNA"/>
</dbReference>
<organism evidence="2 3">
    <name type="scientific">Dendrothele bispora (strain CBS 962.96)</name>
    <dbReference type="NCBI Taxonomy" id="1314807"/>
    <lineage>
        <taxon>Eukaryota</taxon>
        <taxon>Fungi</taxon>
        <taxon>Dikarya</taxon>
        <taxon>Basidiomycota</taxon>
        <taxon>Agaricomycotina</taxon>
        <taxon>Agaricomycetes</taxon>
        <taxon>Agaricomycetidae</taxon>
        <taxon>Agaricales</taxon>
        <taxon>Agaricales incertae sedis</taxon>
        <taxon>Dendrothele</taxon>
    </lineage>
</organism>